<accession>T1JDA5</accession>
<evidence type="ECO:0000256" key="3">
    <source>
        <dbReference type="ARBA" id="ARBA00023136"/>
    </source>
</evidence>
<dbReference type="HOGENOM" id="CLU_028923_0_0_1"/>
<dbReference type="InterPro" id="IPR036259">
    <property type="entry name" value="MFS_trans_sf"/>
</dbReference>
<dbReference type="STRING" id="126957.T1JDA5"/>
<dbReference type="Proteomes" id="UP000014500">
    <property type="component" value="Unassembled WGS sequence"/>
</dbReference>
<feature type="transmembrane region" description="Helical" evidence="5">
    <location>
        <begin position="209"/>
        <end position="229"/>
    </location>
</feature>
<dbReference type="eggNOG" id="ENOG502QRVK">
    <property type="taxonomic scope" value="Eukaryota"/>
</dbReference>
<dbReference type="PANTHER" id="PTHR23121">
    <property type="entry name" value="SODIUM-DEPENDENT GLUCOSE TRANSPORTER 1"/>
    <property type="match status" value="1"/>
</dbReference>
<feature type="transmembrane region" description="Helical" evidence="5">
    <location>
        <begin position="288"/>
        <end position="313"/>
    </location>
</feature>
<feature type="transmembrane region" description="Helical" evidence="5">
    <location>
        <begin position="333"/>
        <end position="352"/>
    </location>
</feature>
<dbReference type="Gene3D" id="1.20.1250.20">
    <property type="entry name" value="MFS general substrate transporter like domains"/>
    <property type="match status" value="1"/>
</dbReference>
<dbReference type="EnsemblMetazoa" id="SMAR011781-RA">
    <property type="protein sequence ID" value="SMAR011781-PA"/>
    <property type="gene ID" value="SMAR011781"/>
</dbReference>
<feature type="compositionally biased region" description="Acidic residues" evidence="4">
    <location>
        <begin position="504"/>
        <end position="515"/>
    </location>
</feature>
<dbReference type="EMBL" id="JH432102">
    <property type="status" value="NOT_ANNOTATED_CDS"/>
    <property type="molecule type" value="Genomic_DNA"/>
</dbReference>
<keyword evidence="3 5" id="KW-0472">Membrane</keyword>
<dbReference type="SUPFAM" id="SSF103473">
    <property type="entry name" value="MFS general substrate transporter"/>
    <property type="match status" value="1"/>
</dbReference>
<feature type="transmembrane region" description="Helical" evidence="5">
    <location>
        <begin position="102"/>
        <end position="122"/>
    </location>
</feature>
<keyword evidence="7" id="KW-1185">Reference proteome</keyword>
<feature type="transmembrane region" description="Helical" evidence="5">
    <location>
        <begin position="128"/>
        <end position="158"/>
    </location>
</feature>
<name>T1JDA5_STRMM</name>
<protein>
    <recommendedName>
        <fullName evidence="8">Major facilitator superfamily (MFS) profile domain-containing protein</fullName>
    </recommendedName>
</protein>
<evidence type="ECO:0000256" key="1">
    <source>
        <dbReference type="ARBA" id="ARBA00022692"/>
    </source>
</evidence>
<dbReference type="AlphaFoldDB" id="T1JDA5"/>
<keyword evidence="2 5" id="KW-1133">Transmembrane helix</keyword>
<feature type="transmembrane region" description="Helical" evidence="5">
    <location>
        <begin position="418"/>
        <end position="441"/>
    </location>
</feature>
<evidence type="ECO:0000256" key="2">
    <source>
        <dbReference type="ARBA" id="ARBA00022989"/>
    </source>
</evidence>
<organism evidence="6 7">
    <name type="scientific">Strigamia maritima</name>
    <name type="common">European centipede</name>
    <name type="synonym">Geophilus maritimus</name>
    <dbReference type="NCBI Taxonomy" id="126957"/>
    <lineage>
        <taxon>Eukaryota</taxon>
        <taxon>Metazoa</taxon>
        <taxon>Ecdysozoa</taxon>
        <taxon>Arthropoda</taxon>
        <taxon>Myriapoda</taxon>
        <taxon>Chilopoda</taxon>
        <taxon>Pleurostigmophora</taxon>
        <taxon>Geophilomorpha</taxon>
        <taxon>Linotaeniidae</taxon>
        <taxon>Strigamia</taxon>
    </lineage>
</organism>
<evidence type="ECO:0000256" key="5">
    <source>
        <dbReference type="SAM" id="Phobius"/>
    </source>
</evidence>
<dbReference type="OMA" id="WRWDARV"/>
<reference evidence="7" key="1">
    <citation type="submission" date="2011-05" db="EMBL/GenBank/DDBJ databases">
        <authorList>
            <person name="Richards S.R."/>
            <person name="Qu J."/>
            <person name="Jiang H."/>
            <person name="Jhangiani S.N."/>
            <person name="Agravi P."/>
            <person name="Goodspeed R."/>
            <person name="Gross S."/>
            <person name="Mandapat C."/>
            <person name="Jackson L."/>
            <person name="Mathew T."/>
            <person name="Pu L."/>
            <person name="Thornton R."/>
            <person name="Saada N."/>
            <person name="Wilczek-Boney K.B."/>
            <person name="Lee S."/>
            <person name="Kovar C."/>
            <person name="Wu Y."/>
            <person name="Scherer S.E."/>
            <person name="Worley K.C."/>
            <person name="Muzny D.M."/>
            <person name="Gibbs R."/>
        </authorList>
    </citation>
    <scope>NUCLEOTIDE SEQUENCE</scope>
    <source>
        <strain evidence="7">Brora</strain>
    </source>
</reference>
<feature type="region of interest" description="Disordered" evidence="4">
    <location>
        <begin position="489"/>
        <end position="515"/>
    </location>
</feature>
<feature type="transmembrane region" description="Helical" evidence="5">
    <location>
        <begin position="62"/>
        <end position="82"/>
    </location>
</feature>
<sequence>MSEEGSATPPGEHFSSLFWKKKHATIAYCCVFWSFGMCVAFLGPTQIDLGCKTGSSFTTMSWVFFVQTLFILVGSATGAIIAKRKSCQIDEKTAVIYENRLFDSNLILFVSIIVLAVTLAVIPLCYTVILLALVLAIMGYFMGVIDTLANVCMITLYGKDVSPFLQALHFFYGLGAFVSPLIAEPFLIGKSCNETTREQLEQNEMKESRISYVFWIMSLLQIPIIIVVFTMTIRKVFIKEDTETKQREEYEVMDNGIASKQISGLKSDINGSLADVVDDHPPATKTQALVLTLLTAVLLFLYDGLQAAYGGYGTFAFGRLISIALSTKLSPEFMLVCNICGCIFSFVFMLCFPHHHAAIYIGTFIFGIFLSSVYPTSISLTEKYITVLASCIIVGAATGEMMFPVLVGHLFEMPIGPIGLLITGLVVTILSLIVYAAIWLLGNSIIRRTATPGMMGLISSFIPKRSSEEEDSGLVTHHVKYYSRMKSNMSESSFGGDAPSEGGLDIDEETTTTAH</sequence>
<evidence type="ECO:0000313" key="6">
    <source>
        <dbReference type="EnsemblMetazoa" id="SMAR011781-PA"/>
    </source>
</evidence>
<dbReference type="PANTHER" id="PTHR23121:SF10">
    <property type="entry name" value="MAJOR FACILITATOR SUPERFAMILY DOMAIN-CONTAINING PROTEIN 4A"/>
    <property type="match status" value="1"/>
</dbReference>
<feature type="transmembrane region" description="Helical" evidence="5">
    <location>
        <begin position="384"/>
        <end position="406"/>
    </location>
</feature>
<feature type="transmembrane region" description="Helical" evidence="5">
    <location>
        <begin position="25"/>
        <end position="42"/>
    </location>
</feature>
<proteinExistence type="predicted"/>
<evidence type="ECO:0000313" key="7">
    <source>
        <dbReference type="Proteomes" id="UP000014500"/>
    </source>
</evidence>
<dbReference type="PhylomeDB" id="T1JDA5"/>
<feature type="transmembrane region" description="Helical" evidence="5">
    <location>
        <begin position="359"/>
        <end position="378"/>
    </location>
</feature>
<reference evidence="6" key="2">
    <citation type="submission" date="2015-02" db="UniProtKB">
        <authorList>
            <consortium name="EnsemblMetazoa"/>
        </authorList>
    </citation>
    <scope>IDENTIFICATION</scope>
</reference>
<evidence type="ECO:0008006" key="8">
    <source>
        <dbReference type="Google" id="ProtNLM"/>
    </source>
</evidence>
<feature type="transmembrane region" description="Helical" evidence="5">
    <location>
        <begin position="170"/>
        <end position="189"/>
    </location>
</feature>
<keyword evidence="1 5" id="KW-0812">Transmembrane</keyword>
<evidence type="ECO:0000256" key="4">
    <source>
        <dbReference type="SAM" id="MobiDB-lite"/>
    </source>
</evidence>